<gene>
    <name evidence="1" type="ORF">CEXT_30741</name>
</gene>
<organism evidence="1 2">
    <name type="scientific">Caerostris extrusa</name>
    <name type="common">Bark spider</name>
    <name type="synonym">Caerostris bankana</name>
    <dbReference type="NCBI Taxonomy" id="172846"/>
    <lineage>
        <taxon>Eukaryota</taxon>
        <taxon>Metazoa</taxon>
        <taxon>Ecdysozoa</taxon>
        <taxon>Arthropoda</taxon>
        <taxon>Chelicerata</taxon>
        <taxon>Arachnida</taxon>
        <taxon>Araneae</taxon>
        <taxon>Araneomorphae</taxon>
        <taxon>Entelegynae</taxon>
        <taxon>Araneoidea</taxon>
        <taxon>Araneidae</taxon>
        <taxon>Caerostris</taxon>
    </lineage>
</organism>
<dbReference type="EMBL" id="BPLR01007441">
    <property type="protein sequence ID" value="GIY16933.1"/>
    <property type="molecule type" value="Genomic_DNA"/>
</dbReference>
<proteinExistence type="predicted"/>
<reference evidence="1 2" key="1">
    <citation type="submission" date="2021-06" db="EMBL/GenBank/DDBJ databases">
        <title>Caerostris extrusa draft genome.</title>
        <authorList>
            <person name="Kono N."/>
            <person name="Arakawa K."/>
        </authorList>
    </citation>
    <scope>NUCLEOTIDE SEQUENCE [LARGE SCALE GENOMIC DNA]</scope>
</reference>
<name>A0AAV4R4S2_CAEEX</name>
<dbReference type="AlphaFoldDB" id="A0AAV4R4S2"/>
<evidence type="ECO:0000313" key="1">
    <source>
        <dbReference type="EMBL" id="GIY16933.1"/>
    </source>
</evidence>
<protein>
    <submittedName>
        <fullName evidence="1">Uncharacterized protein</fullName>
    </submittedName>
</protein>
<dbReference type="Proteomes" id="UP001054945">
    <property type="component" value="Unassembled WGS sequence"/>
</dbReference>
<comment type="caution">
    <text evidence="1">The sequence shown here is derived from an EMBL/GenBank/DDBJ whole genome shotgun (WGS) entry which is preliminary data.</text>
</comment>
<evidence type="ECO:0000313" key="2">
    <source>
        <dbReference type="Proteomes" id="UP001054945"/>
    </source>
</evidence>
<accession>A0AAV4R4S2</accession>
<sequence>MIKGEILPCQNDFNIMNSDKQAEDVTFLWILRDRTHECDFHSGGDGGCERGEWEVDDSYKGPLFPESDRSVPLFAWAVKGTDNSRL</sequence>
<keyword evidence="2" id="KW-1185">Reference proteome</keyword>